<feature type="transmembrane region" description="Helical" evidence="1">
    <location>
        <begin position="20"/>
        <end position="40"/>
    </location>
</feature>
<dbReference type="AlphaFoldDB" id="A0A6C0UQX4"/>
<accession>A0A6C0UQX4</accession>
<keyword evidence="1" id="KW-0472">Membrane</keyword>
<dbReference type="GeneID" id="44080586"/>
<evidence type="ECO:0000313" key="2">
    <source>
        <dbReference type="EMBL" id="QIB75348.1"/>
    </source>
</evidence>
<proteinExistence type="predicted"/>
<reference evidence="2 3" key="1">
    <citation type="submission" date="2020-02" db="EMBL/GenBank/DDBJ databases">
        <title>Whole genome sequence of Halogeometricum borinquense strain wsp4.</title>
        <authorList>
            <person name="Verma D.K."/>
            <person name="Gopal K."/>
            <person name="Prasad E.S."/>
        </authorList>
    </citation>
    <scope>NUCLEOTIDE SEQUENCE [LARGE SCALE GENOMIC DNA]</scope>
    <source>
        <strain evidence="3">wsp4</strain>
    </source>
</reference>
<dbReference type="EMBL" id="CP048739">
    <property type="protein sequence ID" value="QIB75348.1"/>
    <property type="molecule type" value="Genomic_DNA"/>
</dbReference>
<sequence length="74" mass="8016">MAIADRFIDRLINSEISRLWNVILLIAGLASGIFLIIAAMTISLVYLAPAGFAYVVAVSAFLDLERMTADSQQA</sequence>
<gene>
    <name evidence="2" type="ORF">G3I44_14255</name>
</gene>
<evidence type="ECO:0000256" key="1">
    <source>
        <dbReference type="SAM" id="Phobius"/>
    </source>
</evidence>
<dbReference type="RefSeq" id="WP_163487128.1">
    <property type="nucleotide sequence ID" value="NZ_CP048739.1"/>
</dbReference>
<protein>
    <submittedName>
        <fullName evidence="2">Uncharacterized protein</fullName>
    </submittedName>
</protein>
<feature type="transmembrane region" description="Helical" evidence="1">
    <location>
        <begin position="46"/>
        <end position="64"/>
    </location>
</feature>
<keyword evidence="1" id="KW-1133">Transmembrane helix</keyword>
<evidence type="ECO:0000313" key="3">
    <source>
        <dbReference type="Proteomes" id="UP000465846"/>
    </source>
</evidence>
<organism evidence="2 3">
    <name type="scientific">Halogeometricum borinquense</name>
    <dbReference type="NCBI Taxonomy" id="60847"/>
    <lineage>
        <taxon>Archaea</taxon>
        <taxon>Methanobacteriati</taxon>
        <taxon>Methanobacteriota</taxon>
        <taxon>Stenosarchaea group</taxon>
        <taxon>Halobacteria</taxon>
        <taxon>Halobacteriales</taxon>
        <taxon>Haloferacaceae</taxon>
        <taxon>Halogeometricum</taxon>
    </lineage>
</organism>
<name>A0A6C0UQX4_9EURY</name>
<dbReference type="Proteomes" id="UP000465846">
    <property type="component" value="Chromosome"/>
</dbReference>
<keyword evidence="1" id="KW-0812">Transmembrane</keyword>